<evidence type="ECO:0000256" key="3">
    <source>
        <dbReference type="ARBA" id="ARBA00021315"/>
    </source>
</evidence>
<dbReference type="InterPro" id="IPR025662">
    <property type="entry name" value="Sigma_54_int_dom_ATP-bd_1"/>
</dbReference>
<dbReference type="FunFam" id="3.40.50.300:FF:000356">
    <property type="entry name" value="DNA repair protein RecN"/>
    <property type="match status" value="1"/>
</dbReference>
<dbReference type="InterPro" id="IPR027417">
    <property type="entry name" value="P-loop_NTPase"/>
</dbReference>
<evidence type="ECO:0000256" key="2">
    <source>
        <dbReference type="ARBA" id="ARBA00009441"/>
    </source>
</evidence>
<keyword evidence="7 9" id="KW-0234">DNA repair</keyword>
<dbReference type="InterPro" id="IPR004604">
    <property type="entry name" value="DNA_recomb/repair_RecN"/>
</dbReference>
<organism evidence="12 13">
    <name type="scientific">Desulfobulbus propionicus (strain ATCC 33891 / DSM 2032 / VKM B-1956 / 1pr3)</name>
    <dbReference type="NCBI Taxonomy" id="577650"/>
    <lineage>
        <taxon>Bacteria</taxon>
        <taxon>Pseudomonadati</taxon>
        <taxon>Thermodesulfobacteriota</taxon>
        <taxon>Desulfobulbia</taxon>
        <taxon>Desulfobulbales</taxon>
        <taxon>Desulfobulbaceae</taxon>
        <taxon>Desulfobulbus</taxon>
    </lineage>
</organism>
<evidence type="ECO:0000259" key="11">
    <source>
        <dbReference type="Pfam" id="PF02463"/>
    </source>
</evidence>
<dbReference type="PROSITE" id="PS00675">
    <property type="entry name" value="SIGMA54_INTERACT_1"/>
    <property type="match status" value="1"/>
</dbReference>
<dbReference type="Gene3D" id="3.40.50.300">
    <property type="entry name" value="P-loop containing nucleotide triphosphate hydrolases"/>
    <property type="match status" value="2"/>
</dbReference>
<dbReference type="GO" id="GO:0005524">
    <property type="term" value="F:ATP binding"/>
    <property type="evidence" value="ECO:0007669"/>
    <property type="project" value="UniProtKB-KW"/>
</dbReference>
<keyword evidence="6" id="KW-0067">ATP-binding</keyword>
<dbReference type="AlphaFoldDB" id="A0A7U3YK38"/>
<dbReference type="PANTHER" id="PTHR11059:SF0">
    <property type="entry name" value="DNA REPAIR PROTEIN RECN"/>
    <property type="match status" value="1"/>
</dbReference>
<feature type="coiled-coil region" evidence="10">
    <location>
        <begin position="181"/>
        <end position="208"/>
    </location>
</feature>
<dbReference type="GO" id="GO:0043590">
    <property type="term" value="C:bacterial nucleoid"/>
    <property type="evidence" value="ECO:0007669"/>
    <property type="project" value="TreeGrafter"/>
</dbReference>
<keyword evidence="10" id="KW-0175">Coiled coil</keyword>
<dbReference type="CDD" id="cd03241">
    <property type="entry name" value="ABC_RecN"/>
    <property type="match status" value="2"/>
</dbReference>
<evidence type="ECO:0000256" key="5">
    <source>
        <dbReference type="ARBA" id="ARBA00022763"/>
    </source>
</evidence>
<dbReference type="GO" id="GO:0009432">
    <property type="term" value="P:SOS response"/>
    <property type="evidence" value="ECO:0007669"/>
    <property type="project" value="TreeGrafter"/>
</dbReference>
<dbReference type="PIRSF" id="PIRSF003128">
    <property type="entry name" value="RecN"/>
    <property type="match status" value="1"/>
</dbReference>
<reference evidence="12 13" key="1">
    <citation type="journal article" date="2011" name="Stand. Genomic Sci.">
        <title>Complete genome sequence of Desulfobulbus propionicus type strain (1pr3).</title>
        <authorList>
            <person name="Pagani I."/>
            <person name="Lapidus A."/>
            <person name="Nolan M."/>
            <person name="Lucas S."/>
            <person name="Hammon N."/>
            <person name="Deshpande S."/>
            <person name="Cheng J.F."/>
            <person name="Chertkov O."/>
            <person name="Davenport K."/>
            <person name="Tapia R."/>
            <person name="Han C."/>
            <person name="Goodwin L."/>
            <person name="Pitluck S."/>
            <person name="Liolios K."/>
            <person name="Mavromatis K."/>
            <person name="Ivanova N."/>
            <person name="Mikhailova N."/>
            <person name="Pati A."/>
            <person name="Chen A."/>
            <person name="Palaniappan K."/>
            <person name="Land M."/>
            <person name="Hauser L."/>
            <person name="Chang Y.J."/>
            <person name="Jeffries C.D."/>
            <person name="Detter J.C."/>
            <person name="Brambilla E."/>
            <person name="Kannan K.P."/>
            <person name="Djao O.D."/>
            <person name="Rohde M."/>
            <person name="Pukall R."/>
            <person name="Spring S."/>
            <person name="Goker M."/>
            <person name="Sikorski J."/>
            <person name="Woyke T."/>
            <person name="Bristow J."/>
            <person name="Eisen J.A."/>
            <person name="Markowitz V."/>
            <person name="Hugenholtz P."/>
            <person name="Kyrpides N.C."/>
            <person name="Klenk H.P."/>
        </authorList>
    </citation>
    <scope>NUCLEOTIDE SEQUENCE [LARGE SCALE GENOMIC DNA]</scope>
    <source>
        <strain evidence="13">ATCC 33891 / DSM 2032 / 1pr3</strain>
    </source>
</reference>
<evidence type="ECO:0000256" key="7">
    <source>
        <dbReference type="ARBA" id="ARBA00023204"/>
    </source>
</evidence>
<dbReference type="GO" id="GO:0006310">
    <property type="term" value="P:DNA recombination"/>
    <property type="evidence" value="ECO:0007669"/>
    <property type="project" value="InterPro"/>
</dbReference>
<dbReference type="SUPFAM" id="SSF52540">
    <property type="entry name" value="P-loop containing nucleoside triphosphate hydrolases"/>
    <property type="match status" value="1"/>
</dbReference>
<evidence type="ECO:0000256" key="8">
    <source>
        <dbReference type="ARBA" id="ARBA00033408"/>
    </source>
</evidence>
<dbReference type="KEGG" id="dpr:Despr_0669"/>
<dbReference type="NCBIfam" id="TIGR00634">
    <property type="entry name" value="recN"/>
    <property type="match status" value="1"/>
</dbReference>
<comment type="function">
    <text evidence="1 9">May be involved in recombinational repair of damaged DNA.</text>
</comment>
<keyword evidence="5 9" id="KW-0227">DNA damage</keyword>
<keyword evidence="4" id="KW-0547">Nucleotide-binding</keyword>
<accession>A0A7U3YK38</accession>
<dbReference type="EMBL" id="CP002364">
    <property type="protein sequence ID" value="ADW16845.1"/>
    <property type="molecule type" value="Genomic_DNA"/>
</dbReference>
<evidence type="ECO:0000313" key="12">
    <source>
        <dbReference type="EMBL" id="ADW16845.1"/>
    </source>
</evidence>
<dbReference type="GO" id="GO:0006281">
    <property type="term" value="P:DNA repair"/>
    <property type="evidence" value="ECO:0007669"/>
    <property type="project" value="UniProtKB-KW"/>
</dbReference>
<sequence>MFSRPFCHERTMLQELRVHNLALIDALHLDLSAQKTGLIVLTGETGAGKSIILQAINLLTGGRGTASWVRSDCDQAGIEAIFAIRPDHAELNTLLSEQALKEGTTCIVRRILTREGRSKVYVNDQPVTTRLAGELTAGLINIASQHDHQQLLNSRNHLDYLDAYGELRGLRQQFWRLFQRWQQASSELRQLQEKEQDKEQQRDFLRFQLEEIRKCKPLAGEDEQLRREREQLKASDALLRLIGDSSRLLSGRVTDALVEGRKNLEQAATLDPALAPLAERMGSAGFELEDLAAALEKYLDQIPVEPARLEQISGRLAELKQLQRKYGPTLEEVIAFAERAETRLALLESLDEEIVQAELRLEEISTEALLRATELTQARREAAKKLEAGMERELASLSFPQAVFRVAITAPGGLGMDGIHSTGRDNVEFLFSANPGEPPKPLAKIVSGGELSRLMLAMKCLLARRDQVDTVIFDEVDAGIGGQAAESVAEKIGELAGHHQVLCITHLPQIAAWADLHFKVEKQVENGRTRTVINLLAKEERIGELARMLGGEHPTAQTLAFAGELIERRSARRSA</sequence>
<gene>
    <name evidence="12" type="ordered locus">Despr_0669</name>
</gene>
<evidence type="ECO:0000256" key="4">
    <source>
        <dbReference type="ARBA" id="ARBA00022741"/>
    </source>
</evidence>
<name>A0A7U3YK38_DESPD</name>
<evidence type="ECO:0000256" key="1">
    <source>
        <dbReference type="ARBA" id="ARBA00003618"/>
    </source>
</evidence>
<proteinExistence type="inferred from homology"/>
<dbReference type="Pfam" id="PF02463">
    <property type="entry name" value="SMC_N"/>
    <property type="match status" value="1"/>
</dbReference>
<evidence type="ECO:0000256" key="10">
    <source>
        <dbReference type="SAM" id="Coils"/>
    </source>
</evidence>
<dbReference type="InterPro" id="IPR003395">
    <property type="entry name" value="RecF/RecN/SMC_N"/>
</dbReference>
<evidence type="ECO:0000256" key="9">
    <source>
        <dbReference type="PIRNR" id="PIRNR003128"/>
    </source>
</evidence>
<dbReference type="Proteomes" id="UP000006365">
    <property type="component" value="Chromosome"/>
</dbReference>
<keyword evidence="13" id="KW-1185">Reference proteome</keyword>
<protein>
    <recommendedName>
        <fullName evidence="3 9">DNA repair protein RecN</fullName>
    </recommendedName>
    <alternativeName>
        <fullName evidence="8 9">Recombination protein N</fullName>
    </alternativeName>
</protein>
<feature type="domain" description="RecF/RecN/SMC N-terminal" evidence="11">
    <location>
        <begin position="35"/>
        <end position="523"/>
    </location>
</feature>
<comment type="similarity">
    <text evidence="2 9">Belongs to the RecN family.</text>
</comment>
<evidence type="ECO:0000256" key="6">
    <source>
        <dbReference type="ARBA" id="ARBA00022840"/>
    </source>
</evidence>
<dbReference type="PANTHER" id="PTHR11059">
    <property type="entry name" value="DNA REPAIR PROTEIN RECN"/>
    <property type="match status" value="1"/>
</dbReference>
<evidence type="ECO:0000313" key="13">
    <source>
        <dbReference type="Proteomes" id="UP000006365"/>
    </source>
</evidence>